<proteinExistence type="predicted"/>
<feature type="non-terminal residue" evidence="1">
    <location>
        <position position="68"/>
    </location>
</feature>
<dbReference type="EMBL" id="JACEIK010000797">
    <property type="protein sequence ID" value="MCD7462355.1"/>
    <property type="molecule type" value="Genomic_DNA"/>
</dbReference>
<dbReference type="Proteomes" id="UP000823775">
    <property type="component" value="Unassembled WGS sequence"/>
</dbReference>
<protein>
    <submittedName>
        <fullName evidence="1">Uncharacterized protein</fullName>
    </submittedName>
</protein>
<sequence>MRVGFEKRGEKRLKCNQTIHGMTHWFMQQVVPGNRRTIKGRAILCARTRKSCNNASEGLQQTEGTNGS</sequence>
<keyword evidence="2" id="KW-1185">Reference proteome</keyword>
<reference evidence="1 2" key="1">
    <citation type="journal article" date="2021" name="BMC Genomics">
        <title>Datura genome reveals duplications of psychoactive alkaloid biosynthetic genes and high mutation rate following tissue culture.</title>
        <authorList>
            <person name="Rajewski A."/>
            <person name="Carter-House D."/>
            <person name="Stajich J."/>
            <person name="Litt A."/>
        </authorList>
    </citation>
    <scope>NUCLEOTIDE SEQUENCE [LARGE SCALE GENOMIC DNA]</scope>
    <source>
        <strain evidence="1">AR-01</strain>
    </source>
</reference>
<evidence type="ECO:0000313" key="1">
    <source>
        <dbReference type="EMBL" id="MCD7462355.1"/>
    </source>
</evidence>
<organism evidence="1 2">
    <name type="scientific">Datura stramonium</name>
    <name type="common">Jimsonweed</name>
    <name type="synonym">Common thornapple</name>
    <dbReference type="NCBI Taxonomy" id="4076"/>
    <lineage>
        <taxon>Eukaryota</taxon>
        <taxon>Viridiplantae</taxon>
        <taxon>Streptophyta</taxon>
        <taxon>Embryophyta</taxon>
        <taxon>Tracheophyta</taxon>
        <taxon>Spermatophyta</taxon>
        <taxon>Magnoliopsida</taxon>
        <taxon>eudicotyledons</taxon>
        <taxon>Gunneridae</taxon>
        <taxon>Pentapetalae</taxon>
        <taxon>asterids</taxon>
        <taxon>lamiids</taxon>
        <taxon>Solanales</taxon>
        <taxon>Solanaceae</taxon>
        <taxon>Solanoideae</taxon>
        <taxon>Datureae</taxon>
        <taxon>Datura</taxon>
    </lineage>
</organism>
<gene>
    <name evidence="1" type="ORF">HAX54_048345</name>
</gene>
<accession>A0ABS8SUA6</accession>
<evidence type="ECO:0000313" key="2">
    <source>
        <dbReference type="Proteomes" id="UP000823775"/>
    </source>
</evidence>
<comment type="caution">
    <text evidence="1">The sequence shown here is derived from an EMBL/GenBank/DDBJ whole genome shotgun (WGS) entry which is preliminary data.</text>
</comment>
<name>A0ABS8SUA6_DATST</name>